<dbReference type="RefSeq" id="WP_068371291.1">
    <property type="nucleotide sequence ID" value="NZ_LBNE01000006.1"/>
</dbReference>
<keyword evidence="3" id="KW-1185">Reference proteome</keyword>
<sequence length="287" mass="32466">MINLHDIRYVRLGTKNLGDARRYATEILGLQVAREANGAIYFRSDDRDHTLCYYEGDPNETTTAFEVTSPEELESAAVLLEQNKFHVVHGSRADAEVRYVDDLIRFQDPSGNNIELVLRPQASGRRYFASRDAGITGFSHIGLRTLDARRDEQFWTGLASARVSDRIGEAPLLRIDEVHHKIALFPSKHAGVQHINHQVESIDDVMRAYYFLLSRGVKILFGPGRHPTSGAVFLYFEGPDDMTYEYSTGVSHISPEQEATHQPRQFPGIPESFCMWGAKPDIPEFRS</sequence>
<dbReference type="InterPro" id="IPR004360">
    <property type="entry name" value="Glyas_Fos-R_dOase_dom"/>
</dbReference>
<dbReference type="InterPro" id="IPR037523">
    <property type="entry name" value="VOC_core"/>
</dbReference>
<dbReference type="SUPFAM" id="SSF54593">
    <property type="entry name" value="Glyoxalase/Bleomycin resistance protein/Dihydroxybiphenyl dioxygenase"/>
    <property type="match status" value="1"/>
</dbReference>
<dbReference type="EMBL" id="LBNE01000006">
    <property type="protein sequence ID" value="KKO71586.1"/>
    <property type="molecule type" value="Genomic_DNA"/>
</dbReference>
<feature type="domain" description="VOC" evidence="1">
    <location>
        <begin position="6"/>
        <end position="119"/>
    </location>
</feature>
<dbReference type="PATRIC" id="fig|206506.3.peg.2213"/>
<feature type="domain" description="VOC" evidence="1">
    <location>
        <begin position="137"/>
        <end position="249"/>
    </location>
</feature>
<protein>
    <submittedName>
        <fullName evidence="2">Bleomycin resistance protein</fullName>
    </submittedName>
</protein>
<dbReference type="Pfam" id="PF00903">
    <property type="entry name" value="Glyoxalase"/>
    <property type="match status" value="2"/>
</dbReference>
<reference evidence="2 3" key="1">
    <citation type="submission" date="2015-04" db="EMBL/GenBank/DDBJ databases">
        <title>Genome sequence of Kerstersia gyiorum CG1.</title>
        <authorList>
            <person name="Greninger A.L."/>
            <person name="Kozyreva V."/>
            <person name="Chaturvedi V."/>
        </authorList>
    </citation>
    <scope>NUCLEOTIDE SEQUENCE [LARGE SCALE GENOMIC DNA]</scope>
    <source>
        <strain evidence="2 3">CG1</strain>
    </source>
</reference>
<dbReference type="Gene3D" id="3.10.180.10">
    <property type="entry name" value="2,3-Dihydroxybiphenyl 1,2-Dioxygenase, domain 1"/>
    <property type="match status" value="2"/>
</dbReference>
<dbReference type="AlphaFoldDB" id="A0A171KRR9"/>
<organism evidence="2 3">
    <name type="scientific">Kerstersia gyiorum</name>
    <dbReference type="NCBI Taxonomy" id="206506"/>
    <lineage>
        <taxon>Bacteria</taxon>
        <taxon>Pseudomonadati</taxon>
        <taxon>Pseudomonadota</taxon>
        <taxon>Betaproteobacteria</taxon>
        <taxon>Burkholderiales</taxon>
        <taxon>Alcaligenaceae</taxon>
        <taxon>Kerstersia</taxon>
    </lineage>
</organism>
<dbReference type="STRING" id="206506.AAV32_10350"/>
<proteinExistence type="predicted"/>
<comment type="caution">
    <text evidence="2">The sequence shown here is derived from an EMBL/GenBank/DDBJ whole genome shotgun (WGS) entry which is preliminary data.</text>
</comment>
<dbReference type="InterPro" id="IPR029068">
    <property type="entry name" value="Glyas_Bleomycin-R_OHBP_Dase"/>
</dbReference>
<name>A0A171KRR9_9BURK</name>
<dbReference type="Proteomes" id="UP000078084">
    <property type="component" value="Unassembled WGS sequence"/>
</dbReference>
<evidence type="ECO:0000259" key="1">
    <source>
        <dbReference type="PROSITE" id="PS51819"/>
    </source>
</evidence>
<gene>
    <name evidence="2" type="ORF">AAV32_10350</name>
</gene>
<dbReference type="PROSITE" id="PS51819">
    <property type="entry name" value="VOC"/>
    <property type="match status" value="2"/>
</dbReference>
<dbReference type="CDD" id="cd08361">
    <property type="entry name" value="PpCmtC_N"/>
    <property type="match status" value="1"/>
</dbReference>
<evidence type="ECO:0000313" key="2">
    <source>
        <dbReference type="EMBL" id="KKO71586.1"/>
    </source>
</evidence>
<evidence type="ECO:0000313" key="3">
    <source>
        <dbReference type="Proteomes" id="UP000078084"/>
    </source>
</evidence>
<accession>A0A171KRR9</accession>